<feature type="domain" description="DUF112" evidence="2">
    <location>
        <begin position="19"/>
        <end position="435"/>
    </location>
</feature>
<feature type="transmembrane region" description="Helical" evidence="1">
    <location>
        <begin position="196"/>
        <end position="217"/>
    </location>
</feature>
<name>A0A9D1CS14_9FIRM</name>
<comment type="caution">
    <text evidence="3">The sequence shown here is derived from an EMBL/GenBank/DDBJ whole genome shotgun (WGS) entry which is preliminary data.</text>
</comment>
<dbReference type="PANTHER" id="PTHR35342:SF5">
    <property type="entry name" value="TRICARBOXYLIC TRANSPORT PROTEIN"/>
    <property type="match status" value="1"/>
</dbReference>
<keyword evidence="1" id="KW-0812">Transmembrane</keyword>
<feature type="transmembrane region" description="Helical" evidence="1">
    <location>
        <begin position="106"/>
        <end position="134"/>
    </location>
</feature>
<dbReference type="Pfam" id="PF01970">
    <property type="entry name" value="TctA"/>
    <property type="match status" value="1"/>
</dbReference>
<feature type="transmembrane region" description="Helical" evidence="1">
    <location>
        <begin position="311"/>
        <end position="335"/>
    </location>
</feature>
<organism evidence="3 4">
    <name type="scientific">Candidatus Scatomorpha intestinavium</name>
    <dbReference type="NCBI Taxonomy" id="2840922"/>
    <lineage>
        <taxon>Bacteria</taxon>
        <taxon>Bacillati</taxon>
        <taxon>Bacillota</taxon>
        <taxon>Clostridia</taxon>
        <taxon>Eubacteriales</taxon>
        <taxon>Candidatus Scatomorpha</taxon>
    </lineage>
</organism>
<reference evidence="3" key="1">
    <citation type="submission" date="2020-10" db="EMBL/GenBank/DDBJ databases">
        <authorList>
            <person name="Gilroy R."/>
        </authorList>
    </citation>
    <scope>NUCLEOTIDE SEQUENCE</scope>
    <source>
        <strain evidence="3">ChiBcolR7-354</strain>
    </source>
</reference>
<proteinExistence type="predicted"/>
<feature type="transmembrane region" description="Helical" evidence="1">
    <location>
        <begin position="58"/>
        <end position="81"/>
    </location>
</feature>
<feature type="transmembrane region" description="Helical" evidence="1">
    <location>
        <begin position="20"/>
        <end position="46"/>
    </location>
</feature>
<dbReference type="InterPro" id="IPR002823">
    <property type="entry name" value="DUF112_TM"/>
</dbReference>
<keyword evidence="1" id="KW-1133">Transmembrane helix</keyword>
<accession>A0A9D1CS14</accession>
<sequence length="498" mass="52282">MEAFWSALVDSFTVGNVFLSIVATFAGIVIGAIPGLSATMAVAILIPFTYKMGMIASLAMLLGVYCGAVYGGSISAILLNIPGTPAAIMTTLDGNPMAKKGEGGKAIGVSTIASFCGGIISCVFLIVCCSLLALVAQKFSYPEYFVLAAFGICLVADSCGESFLKGIVSGLIGILLSLVGMDALTGQQRFTFGNPYLLGGLGQVPALIGLFGMSEILNQVFELGVSNKKKMKVGRVVPDKKTLKRLVPTILRGSLIGTFIGALPGAGGPVAASIAYNTEKTNSKDPSKFGTGIPEGVAAPESANNAVTGGAIIPMLALAVPGDGTTAVLMSAFIIKGIDLGPMIFSQHPEVVNTTYIFLILGNIFMLILGLSLARIFAKVIEVDNKILLPVILLICMVGTFASASNTFNIYVMIFFGILGFVMQRFRFSLTPMILGLVLGSMAEENFRSALTMSQGDYSVFFRPISLVFIIIAAVILAWPRVRRLINKRKAGKSGTEA</sequence>
<feature type="transmembrane region" description="Helical" evidence="1">
    <location>
        <begin position="163"/>
        <end position="184"/>
    </location>
</feature>
<evidence type="ECO:0000313" key="4">
    <source>
        <dbReference type="Proteomes" id="UP000824262"/>
    </source>
</evidence>
<feature type="transmembrane region" description="Helical" evidence="1">
    <location>
        <begin position="356"/>
        <end position="381"/>
    </location>
</feature>
<evidence type="ECO:0000256" key="1">
    <source>
        <dbReference type="SAM" id="Phobius"/>
    </source>
</evidence>
<evidence type="ECO:0000259" key="2">
    <source>
        <dbReference type="Pfam" id="PF01970"/>
    </source>
</evidence>
<evidence type="ECO:0000313" key="3">
    <source>
        <dbReference type="EMBL" id="HIQ78367.1"/>
    </source>
</evidence>
<dbReference type="PANTHER" id="PTHR35342">
    <property type="entry name" value="TRICARBOXYLIC TRANSPORT PROTEIN"/>
    <property type="match status" value="1"/>
</dbReference>
<keyword evidence="1" id="KW-0472">Membrane</keyword>
<feature type="transmembrane region" description="Helical" evidence="1">
    <location>
        <begin position="460"/>
        <end position="480"/>
    </location>
</feature>
<protein>
    <submittedName>
        <fullName evidence="3">Tripartite tricarboxylate transporter permease</fullName>
    </submittedName>
</protein>
<feature type="transmembrane region" description="Helical" evidence="1">
    <location>
        <begin position="387"/>
        <end position="404"/>
    </location>
</feature>
<feature type="transmembrane region" description="Helical" evidence="1">
    <location>
        <begin position="411"/>
        <end position="440"/>
    </location>
</feature>
<dbReference type="AlphaFoldDB" id="A0A9D1CS14"/>
<reference evidence="3" key="2">
    <citation type="journal article" date="2021" name="PeerJ">
        <title>Extensive microbial diversity within the chicken gut microbiome revealed by metagenomics and culture.</title>
        <authorList>
            <person name="Gilroy R."/>
            <person name="Ravi A."/>
            <person name="Getino M."/>
            <person name="Pursley I."/>
            <person name="Horton D.L."/>
            <person name="Alikhan N.F."/>
            <person name="Baker D."/>
            <person name="Gharbi K."/>
            <person name="Hall N."/>
            <person name="Watson M."/>
            <person name="Adriaenssens E.M."/>
            <person name="Foster-Nyarko E."/>
            <person name="Jarju S."/>
            <person name="Secka A."/>
            <person name="Antonio M."/>
            <person name="Oren A."/>
            <person name="Chaudhuri R.R."/>
            <person name="La Ragione R."/>
            <person name="Hildebrand F."/>
            <person name="Pallen M.J."/>
        </authorList>
    </citation>
    <scope>NUCLEOTIDE SEQUENCE</scope>
    <source>
        <strain evidence="3">ChiBcolR7-354</strain>
    </source>
</reference>
<gene>
    <name evidence="3" type="ORF">IAB77_03815</name>
</gene>
<dbReference type="EMBL" id="DVGA01000041">
    <property type="protein sequence ID" value="HIQ78367.1"/>
    <property type="molecule type" value="Genomic_DNA"/>
</dbReference>
<dbReference type="Proteomes" id="UP000824262">
    <property type="component" value="Unassembled WGS sequence"/>
</dbReference>